<dbReference type="EMBL" id="JAMWBK010000010">
    <property type="protein sequence ID" value="KAJ8901867.1"/>
    <property type="molecule type" value="Genomic_DNA"/>
</dbReference>
<dbReference type="Proteomes" id="UP001157974">
    <property type="component" value="Unassembled WGS sequence"/>
</dbReference>
<dbReference type="AlphaFoldDB" id="A0AAV8UL18"/>
<gene>
    <name evidence="2" type="ORF">NDN08_004072</name>
</gene>
<proteinExistence type="predicted"/>
<comment type="caution">
    <text evidence="2">The sequence shown here is derived from an EMBL/GenBank/DDBJ whole genome shotgun (WGS) entry which is preliminary data.</text>
</comment>
<keyword evidence="3" id="KW-1185">Reference proteome</keyword>
<protein>
    <recommendedName>
        <fullName evidence="4">Sister chromatid cohesion protein</fullName>
    </recommendedName>
</protein>
<evidence type="ECO:0008006" key="4">
    <source>
        <dbReference type="Google" id="ProtNLM"/>
    </source>
</evidence>
<feature type="region of interest" description="Disordered" evidence="1">
    <location>
        <begin position="982"/>
        <end position="1037"/>
    </location>
</feature>
<reference evidence="2 3" key="1">
    <citation type="journal article" date="2023" name="Nat. Commun.">
        <title>Origin of minicircular mitochondrial genomes in red algae.</title>
        <authorList>
            <person name="Lee Y."/>
            <person name="Cho C.H."/>
            <person name="Lee Y.M."/>
            <person name="Park S.I."/>
            <person name="Yang J.H."/>
            <person name="West J.A."/>
            <person name="Bhattacharya D."/>
            <person name="Yoon H.S."/>
        </authorList>
    </citation>
    <scope>NUCLEOTIDE SEQUENCE [LARGE SCALE GENOMIC DNA]</scope>
    <source>
        <strain evidence="2 3">CCMP1338</strain>
        <tissue evidence="2">Whole cell</tissue>
    </source>
</reference>
<evidence type="ECO:0000313" key="3">
    <source>
        <dbReference type="Proteomes" id="UP001157974"/>
    </source>
</evidence>
<accession>A0AAV8UL18</accession>
<evidence type="ECO:0000256" key="1">
    <source>
        <dbReference type="SAM" id="MobiDB-lite"/>
    </source>
</evidence>
<feature type="compositionally biased region" description="Basic and acidic residues" evidence="1">
    <location>
        <begin position="666"/>
        <end position="676"/>
    </location>
</feature>
<sequence>MDLQVLLEGAGDVFRRGDEKENIELGRNLLLAAQCSTQKDVCRVARLLTNELSSPHPAITYGLLDLAILYPREVIPSVVDLIGDSQEEIEGVLSTFAQLLQEDRSLLTLIVASASELKLTEDQTANLKDTLVYALSTVEEDDVPAIVNSILRTGASSETLQKLREKTRSLSDGIASLVADVVADASRLNRRTNSLLLEVCGKCQGGVSSIDLIVWGTALCRPRDRGMAVSSVRRAAATNRITTDTIRIIMKMHPSIIDKHVEGLRKLANLLLQLHDEGVSAGVVRTFFLDLFEHSSRSRRTLATDLSSTMCSSNPSSARRAADVVHEAAVRGSEMLEAWLHVLLEPLQRPCALNQAAVQALSSAAALFVAGRKQVATSLLVSVRKQLLFGKSRDKCIGVQTVTAIIPSLEEADAKDALQLVERAATVPEADVDFAVETLNAVAVLLAKGIRVDTNHVKCFISDLRDVVLGAGSERGAVSVKVASLLERAGPHGHRRVLVASSVVAIVEQTAENPFCFELQVSDEASEYVRTGRPVASRKAATIAELSLAADIYISLVNIYPSKDSHREGFLRKLSQGVEWRRKVQKLLLNKSEDEDVQVTGASAALALTVLEEESKNVELLYTLLLCIPKMLEDEVFGVARLPELKTYVERLLDYETRGRTSTGSERTRGRSRNEDMSQASSEEAQLCYQAMGWALRVIVLKPEDAKRLARKVVDSTADSSLASISVDMAMRCGVNDTSAAQLWLRTLSRTFEFAGKGFLPSTPLALNCTSVHDPLFHNPRQQGKLHVKGGRAGNQESVLRYRLSSMFACLGSEARVDEACAWTRVCELSENGDERLFPEVTGNGIQCVVHILGQVAMASLAKPVSSTSRAAKRVSLLRGLVEVDHQMGVLNACLQLPAALGSVIGLPGGSECLVGVRHLARELEAIVDSHRESRKTHRSVPKLVLATDVLSDFIEDMEELFEIDQDCTPLPRSSEDASCLVGQHLEERPKKKRRLNPVVEPSRTPTSSKSAPRSETNPSVPHGVETGDMSIRVRFR</sequence>
<feature type="region of interest" description="Disordered" evidence="1">
    <location>
        <begin position="659"/>
        <end position="679"/>
    </location>
</feature>
<organism evidence="2 3">
    <name type="scientific">Rhodosorus marinus</name>
    <dbReference type="NCBI Taxonomy" id="101924"/>
    <lineage>
        <taxon>Eukaryota</taxon>
        <taxon>Rhodophyta</taxon>
        <taxon>Stylonematophyceae</taxon>
        <taxon>Stylonematales</taxon>
        <taxon>Stylonemataceae</taxon>
        <taxon>Rhodosorus</taxon>
    </lineage>
</organism>
<feature type="compositionally biased region" description="Polar residues" evidence="1">
    <location>
        <begin position="1004"/>
        <end position="1020"/>
    </location>
</feature>
<evidence type="ECO:0000313" key="2">
    <source>
        <dbReference type="EMBL" id="KAJ8901867.1"/>
    </source>
</evidence>
<name>A0AAV8UL18_9RHOD</name>